<organism evidence="1">
    <name type="scientific">bioreactor metagenome</name>
    <dbReference type="NCBI Taxonomy" id="1076179"/>
    <lineage>
        <taxon>unclassified sequences</taxon>
        <taxon>metagenomes</taxon>
        <taxon>ecological metagenomes</taxon>
    </lineage>
</organism>
<accession>A0A645IUW7</accession>
<sequence length="114" mass="13420">MRGLSAELDRTQRVFHRLGEECAARHVAENFLRLRPLHGKQGDRFGFVGDLRVERFDLARQVRPVLFRVRRVDHEDIRVLNKAVKIRVVNRAAVFIRNDRVLRLIDLQRGDVAR</sequence>
<reference evidence="1" key="1">
    <citation type="submission" date="2019-08" db="EMBL/GenBank/DDBJ databases">
        <authorList>
            <person name="Kucharzyk K."/>
            <person name="Murdoch R.W."/>
            <person name="Higgins S."/>
            <person name="Loffler F."/>
        </authorList>
    </citation>
    <scope>NUCLEOTIDE SEQUENCE</scope>
</reference>
<proteinExistence type="predicted"/>
<comment type="caution">
    <text evidence="1">The sequence shown here is derived from an EMBL/GenBank/DDBJ whole genome shotgun (WGS) entry which is preliminary data.</text>
</comment>
<protein>
    <submittedName>
        <fullName evidence="1">Uncharacterized protein</fullName>
    </submittedName>
</protein>
<gene>
    <name evidence="1" type="ORF">SDC9_202314</name>
</gene>
<name>A0A645IUW7_9ZZZZ</name>
<evidence type="ECO:0000313" key="1">
    <source>
        <dbReference type="EMBL" id="MPN54642.1"/>
    </source>
</evidence>
<dbReference type="EMBL" id="VSSQ01123079">
    <property type="protein sequence ID" value="MPN54642.1"/>
    <property type="molecule type" value="Genomic_DNA"/>
</dbReference>
<dbReference type="AlphaFoldDB" id="A0A645IUW7"/>